<keyword evidence="6" id="KW-0479">Metal-binding</keyword>
<dbReference type="AlphaFoldDB" id="A0A7V1LM40"/>
<reference evidence="12" key="1">
    <citation type="journal article" date="2020" name="mSystems">
        <title>Genome- and Community-Level Interaction Insights into Carbon Utilization and Element Cycling Functions of Hydrothermarchaeota in Hydrothermal Sediment.</title>
        <authorList>
            <person name="Zhou Z."/>
            <person name="Liu Y."/>
            <person name="Xu W."/>
            <person name="Pan J."/>
            <person name="Luo Z.H."/>
            <person name="Li M."/>
        </authorList>
    </citation>
    <scope>NUCLEOTIDE SEQUENCE [LARGE SCALE GENOMIC DNA]</scope>
    <source>
        <strain evidence="12">HyVt-456</strain>
    </source>
</reference>
<keyword evidence="5" id="KW-0349">Heme</keyword>
<dbReference type="GO" id="GO:0009061">
    <property type="term" value="P:anaerobic respiration"/>
    <property type="evidence" value="ECO:0007669"/>
    <property type="project" value="InterPro"/>
</dbReference>
<dbReference type="GO" id="GO:0046872">
    <property type="term" value="F:metal ion binding"/>
    <property type="evidence" value="ECO:0007669"/>
    <property type="project" value="UniProtKB-KW"/>
</dbReference>
<dbReference type="PANTHER" id="PTHR38604">
    <property type="entry name" value="PERIPLASMIC NITRATE REDUCTASE, ELECTRON TRANSFER SUBUNIT"/>
    <property type="match status" value="1"/>
</dbReference>
<organism evidence="12">
    <name type="scientific">Caldithrix abyssi</name>
    <dbReference type="NCBI Taxonomy" id="187145"/>
    <lineage>
        <taxon>Bacteria</taxon>
        <taxon>Pseudomonadati</taxon>
        <taxon>Calditrichota</taxon>
        <taxon>Calditrichia</taxon>
        <taxon>Calditrichales</taxon>
        <taxon>Calditrichaceae</taxon>
        <taxon>Caldithrix</taxon>
    </lineage>
</organism>
<evidence type="ECO:0000256" key="8">
    <source>
        <dbReference type="ARBA" id="ARBA00022764"/>
    </source>
</evidence>
<proteinExistence type="inferred from homology"/>
<comment type="similarity">
    <text evidence="2">Belongs to the NapB family.</text>
</comment>
<dbReference type="Pfam" id="PF03892">
    <property type="entry name" value="NapB"/>
    <property type="match status" value="1"/>
</dbReference>
<dbReference type="Gene3D" id="1.10.1130.10">
    <property type="entry name" value="Flavocytochrome C3, Chain A"/>
    <property type="match status" value="1"/>
</dbReference>
<gene>
    <name evidence="12" type="ORF">ENJ10_07590</name>
</gene>
<evidence type="ECO:0000256" key="6">
    <source>
        <dbReference type="ARBA" id="ARBA00022723"/>
    </source>
</evidence>
<evidence type="ECO:0000256" key="1">
    <source>
        <dbReference type="ARBA" id="ARBA00004418"/>
    </source>
</evidence>
<evidence type="ECO:0000256" key="10">
    <source>
        <dbReference type="ARBA" id="ARBA00023004"/>
    </source>
</evidence>
<evidence type="ECO:0000256" key="2">
    <source>
        <dbReference type="ARBA" id="ARBA00007368"/>
    </source>
</evidence>
<comment type="caution">
    <text evidence="12">The sequence shown here is derived from an EMBL/GenBank/DDBJ whole genome shotgun (WGS) entry which is preliminary data.</text>
</comment>
<evidence type="ECO:0000256" key="9">
    <source>
        <dbReference type="ARBA" id="ARBA00022982"/>
    </source>
</evidence>
<dbReference type="InterPro" id="IPR005591">
    <property type="entry name" value="NapB"/>
</dbReference>
<keyword evidence="7" id="KW-0732">Signal</keyword>
<evidence type="ECO:0000256" key="5">
    <source>
        <dbReference type="ARBA" id="ARBA00022617"/>
    </source>
</evidence>
<protein>
    <recommendedName>
        <fullName evidence="3">Periplasmic nitrate reductase, electron transfer subunit</fullName>
    </recommendedName>
    <alternativeName>
        <fullName evidence="11">Diheme cytochrome c NapB</fullName>
    </alternativeName>
</protein>
<comment type="subcellular location">
    <subcellularLocation>
        <location evidence="1">Periplasm</location>
    </subcellularLocation>
</comment>
<dbReference type="GO" id="GO:0042597">
    <property type="term" value="C:periplasmic space"/>
    <property type="evidence" value="ECO:0007669"/>
    <property type="project" value="UniProtKB-SubCell"/>
</dbReference>
<dbReference type="PANTHER" id="PTHR38604:SF1">
    <property type="entry name" value="PERIPLASMIC NITRATE REDUCTASE, ELECTRON TRANSFER SUBUNIT"/>
    <property type="match status" value="1"/>
</dbReference>
<dbReference type="InterPro" id="IPR036280">
    <property type="entry name" value="Multihaem_cyt_sf"/>
</dbReference>
<dbReference type="SUPFAM" id="SSF48695">
    <property type="entry name" value="Multiheme cytochromes"/>
    <property type="match status" value="1"/>
</dbReference>
<dbReference type="EMBL" id="DRLD01000210">
    <property type="protein sequence ID" value="HED10536.1"/>
    <property type="molecule type" value="Genomic_DNA"/>
</dbReference>
<evidence type="ECO:0000256" key="4">
    <source>
        <dbReference type="ARBA" id="ARBA00022448"/>
    </source>
</evidence>
<keyword evidence="8" id="KW-0574">Periplasm</keyword>
<keyword evidence="4" id="KW-0813">Transport</keyword>
<evidence type="ECO:0000313" key="12">
    <source>
        <dbReference type="EMBL" id="HED10536.1"/>
    </source>
</evidence>
<keyword evidence="9" id="KW-0249">Electron transport</keyword>
<sequence>MKKTALPLILILFVFIACDIPKPDGGIDEDKLGLIDADVMSEDTDLETRPKYLGERPGEGAKFERSFENAPPLIPHTTAGFLPITARRNICLSCHTPEKAREVKATPFPETHLSDIRPRLILEDGIYKNPSGDLQVKKLQQLNFAYFNCSQCHVPQADIKVDISNLFTQEFREKYNLSHSDLIDRLSEGIDRQEDKK</sequence>
<accession>A0A7V1LM40</accession>
<evidence type="ECO:0000256" key="7">
    <source>
        <dbReference type="ARBA" id="ARBA00022729"/>
    </source>
</evidence>
<keyword evidence="10" id="KW-0408">Iron</keyword>
<name>A0A7V1LM40_CALAY</name>
<dbReference type="PROSITE" id="PS51257">
    <property type="entry name" value="PROKAR_LIPOPROTEIN"/>
    <property type="match status" value="1"/>
</dbReference>
<dbReference type="Proteomes" id="UP000886005">
    <property type="component" value="Unassembled WGS sequence"/>
</dbReference>
<evidence type="ECO:0000256" key="3">
    <source>
        <dbReference type="ARBA" id="ARBA00013773"/>
    </source>
</evidence>
<evidence type="ECO:0000256" key="11">
    <source>
        <dbReference type="ARBA" id="ARBA00031832"/>
    </source>
</evidence>